<keyword evidence="2" id="KW-1185">Reference proteome</keyword>
<gene>
    <name evidence="1" type="ORF">PUN28_002035</name>
</gene>
<name>A0AAW2GS96_9HYME</name>
<accession>A0AAW2GS96</accession>
<dbReference type="AlphaFoldDB" id="A0AAW2GS96"/>
<sequence length="44" mass="5386">MFVLLKIFISDSAHVFEFYFEFLLKVDCIKRFNICSINFYEKIN</sequence>
<evidence type="ECO:0000313" key="1">
    <source>
        <dbReference type="EMBL" id="KAL0130150.1"/>
    </source>
</evidence>
<comment type="caution">
    <text evidence="1">The sequence shown here is derived from an EMBL/GenBank/DDBJ whole genome shotgun (WGS) entry which is preliminary data.</text>
</comment>
<protein>
    <submittedName>
        <fullName evidence="1">Uncharacterized protein</fullName>
    </submittedName>
</protein>
<organism evidence="1 2">
    <name type="scientific">Cardiocondyla obscurior</name>
    <dbReference type="NCBI Taxonomy" id="286306"/>
    <lineage>
        <taxon>Eukaryota</taxon>
        <taxon>Metazoa</taxon>
        <taxon>Ecdysozoa</taxon>
        <taxon>Arthropoda</taxon>
        <taxon>Hexapoda</taxon>
        <taxon>Insecta</taxon>
        <taxon>Pterygota</taxon>
        <taxon>Neoptera</taxon>
        <taxon>Endopterygota</taxon>
        <taxon>Hymenoptera</taxon>
        <taxon>Apocrita</taxon>
        <taxon>Aculeata</taxon>
        <taxon>Formicoidea</taxon>
        <taxon>Formicidae</taxon>
        <taxon>Myrmicinae</taxon>
        <taxon>Cardiocondyla</taxon>
    </lineage>
</organism>
<evidence type="ECO:0000313" key="2">
    <source>
        <dbReference type="Proteomes" id="UP001430953"/>
    </source>
</evidence>
<dbReference type="EMBL" id="JADYXP020000002">
    <property type="protein sequence ID" value="KAL0130150.1"/>
    <property type="molecule type" value="Genomic_DNA"/>
</dbReference>
<proteinExistence type="predicted"/>
<dbReference type="Proteomes" id="UP001430953">
    <property type="component" value="Unassembled WGS sequence"/>
</dbReference>
<reference evidence="1 2" key="1">
    <citation type="submission" date="2023-03" db="EMBL/GenBank/DDBJ databases">
        <title>High recombination rates correlate with genetic variation in Cardiocondyla obscurior ants.</title>
        <authorList>
            <person name="Errbii M."/>
        </authorList>
    </citation>
    <scope>NUCLEOTIDE SEQUENCE [LARGE SCALE GENOMIC DNA]</scope>
    <source>
        <strain evidence="1">Alpha-2009</strain>
        <tissue evidence="1">Whole body</tissue>
    </source>
</reference>